<evidence type="ECO:0008006" key="4">
    <source>
        <dbReference type="Google" id="ProtNLM"/>
    </source>
</evidence>
<protein>
    <recommendedName>
        <fullName evidence="4">Attacin C-terminal domain-containing protein</fullName>
    </recommendedName>
</protein>
<keyword evidence="2" id="KW-0732">Signal</keyword>
<feature type="chain" id="PRO_5008580951" description="Attacin C-terminal domain-containing protein" evidence="2">
    <location>
        <begin position="20"/>
        <end position="116"/>
    </location>
</feature>
<accession>A0A1B6D511</accession>
<sequence>MSYRTIMLFIALLVAMVTAMPEDHTRVRRYQQGEMFPSGGGGNQGNQGRNEGWKAGADHDRNGGVRVQVEAKKQVWESQSGKTRAEVHGSWDRTYGGQNNGQRSRNVGGSIGGSWK</sequence>
<name>A0A1B6D511_9HEMI</name>
<proteinExistence type="predicted"/>
<dbReference type="EMBL" id="GEDC01016633">
    <property type="protein sequence ID" value="JAS20665.1"/>
    <property type="molecule type" value="Transcribed_RNA"/>
</dbReference>
<evidence type="ECO:0000256" key="2">
    <source>
        <dbReference type="SAM" id="SignalP"/>
    </source>
</evidence>
<evidence type="ECO:0000256" key="1">
    <source>
        <dbReference type="SAM" id="MobiDB-lite"/>
    </source>
</evidence>
<feature type="signal peptide" evidence="2">
    <location>
        <begin position="1"/>
        <end position="19"/>
    </location>
</feature>
<feature type="compositionally biased region" description="Basic and acidic residues" evidence="1">
    <location>
        <begin position="56"/>
        <end position="75"/>
    </location>
</feature>
<feature type="compositionally biased region" description="Polar residues" evidence="1">
    <location>
        <begin position="96"/>
        <end position="107"/>
    </location>
</feature>
<gene>
    <name evidence="3" type="ORF">g.5130</name>
</gene>
<dbReference type="AlphaFoldDB" id="A0A1B6D511"/>
<feature type="region of interest" description="Disordered" evidence="1">
    <location>
        <begin position="33"/>
        <end position="116"/>
    </location>
</feature>
<organism evidence="3">
    <name type="scientific">Clastoptera arizonana</name>
    <name type="common">Arizona spittle bug</name>
    <dbReference type="NCBI Taxonomy" id="38151"/>
    <lineage>
        <taxon>Eukaryota</taxon>
        <taxon>Metazoa</taxon>
        <taxon>Ecdysozoa</taxon>
        <taxon>Arthropoda</taxon>
        <taxon>Hexapoda</taxon>
        <taxon>Insecta</taxon>
        <taxon>Pterygota</taxon>
        <taxon>Neoptera</taxon>
        <taxon>Paraneoptera</taxon>
        <taxon>Hemiptera</taxon>
        <taxon>Auchenorrhyncha</taxon>
        <taxon>Cercopoidea</taxon>
        <taxon>Clastopteridae</taxon>
        <taxon>Clastoptera</taxon>
    </lineage>
</organism>
<reference evidence="3" key="1">
    <citation type="submission" date="2015-12" db="EMBL/GenBank/DDBJ databases">
        <title>De novo transcriptome assembly of four potential Pierce s Disease insect vectors from Arizona vineyards.</title>
        <authorList>
            <person name="Tassone E.E."/>
        </authorList>
    </citation>
    <scope>NUCLEOTIDE SEQUENCE</scope>
</reference>
<evidence type="ECO:0000313" key="3">
    <source>
        <dbReference type="EMBL" id="JAS20665.1"/>
    </source>
</evidence>